<organism evidence="1 2">
    <name type="scientific">Chryseosolibacter histidini</name>
    <dbReference type="NCBI Taxonomy" id="2782349"/>
    <lineage>
        <taxon>Bacteria</taxon>
        <taxon>Pseudomonadati</taxon>
        <taxon>Bacteroidota</taxon>
        <taxon>Cytophagia</taxon>
        <taxon>Cytophagales</taxon>
        <taxon>Chryseotaleaceae</taxon>
        <taxon>Chryseosolibacter</taxon>
    </lineage>
</organism>
<dbReference type="Proteomes" id="UP001319200">
    <property type="component" value="Unassembled WGS sequence"/>
</dbReference>
<evidence type="ECO:0000313" key="1">
    <source>
        <dbReference type="EMBL" id="MBT1699249.1"/>
    </source>
</evidence>
<sequence>MTGTAQEYQYHLKDHLGNVRMTFTTKEEVDDAKATMETASVTTEHGQFLNYDEAVKVNSSLFNHTPNGATHYATRLRGSANEQYGLAKSLSVMPGDTIRIEVFAKYVDPNTGNWQQALSDLMTAIANGTAPAGTVVDGGLAGSIGNATFPYGGLLDKTPGGTPPKAFLNYIMFDRDVNPIFDPEQTNFIQVSELARETGANGDHERLYAQVIAKQPGLMYIYLSNDNVELGGPTVEVFFDDFKVEHVKSPVVQMDDYYPFGLTFNSYGRENSVPNRWKFQSQEHIDDLSLGWDSFKWRNHMPDIGRFFNIDPLASKYVYNSPYAFSENQVIAHVELEGLEKYPINTTNPLSTMADGMRQYFKAAGSLLDRAFVSVSATTTKVIGTMKANLGIGELTVTSSVEKTRTITARPNFGEFMEYNSSNKPTAPMFKIINESEVNQVTEAKVTTRAEGVDLQSTITTKINLETKEPTVSADLTAGKDGSGLYVESEAKLNSTKVDAGFKAETSGPTFKIGFKAGVTLYENQTNK</sequence>
<dbReference type="AlphaFoldDB" id="A0AAP2GKP0"/>
<evidence type="ECO:0000313" key="2">
    <source>
        <dbReference type="Proteomes" id="UP001319200"/>
    </source>
</evidence>
<comment type="caution">
    <text evidence="1">The sequence shown here is derived from an EMBL/GenBank/DDBJ whole genome shotgun (WGS) entry which is preliminary data.</text>
</comment>
<proteinExistence type="predicted"/>
<gene>
    <name evidence="1" type="ORF">KK083_20295</name>
</gene>
<dbReference type="RefSeq" id="WP_254167041.1">
    <property type="nucleotide sequence ID" value="NZ_JAHESF010000023.1"/>
</dbReference>
<dbReference type="Gene3D" id="2.180.10.10">
    <property type="entry name" value="RHS repeat-associated core"/>
    <property type="match status" value="1"/>
</dbReference>
<name>A0AAP2GKP0_9BACT</name>
<reference evidence="1 2" key="1">
    <citation type="submission" date="2021-05" db="EMBL/GenBank/DDBJ databases">
        <title>A Polyphasic approach of four new species of the genus Ohtaekwangia: Ohtaekwangia histidinii sp. nov., Ohtaekwangia cretensis sp. nov., Ohtaekwangia indiensis sp. nov., Ohtaekwangia reichenbachii sp. nov. from diverse environment.</title>
        <authorList>
            <person name="Octaviana S."/>
        </authorList>
    </citation>
    <scope>NUCLEOTIDE SEQUENCE [LARGE SCALE GENOMIC DNA]</scope>
    <source>
        <strain evidence="1 2">PWU4</strain>
    </source>
</reference>
<protein>
    <submittedName>
        <fullName evidence="1">Uncharacterized protein</fullName>
    </submittedName>
</protein>
<accession>A0AAP2GKP0</accession>
<dbReference type="EMBL" id="JAHESF010000023">
    <property type="protein sequence ID" value="MBT1699249.1"/>
    <property type="molecule type" value="Genomic_DNA"/>
</dbReference>
<keyword evidence="2" id="KW-1185">Reference proteome</keyword>